<reference evidence="2" key="1">
    <citation type="submission" date="2022-12" db="EMBL/GenBank/DDBJ databases">
        <title>Draft genome assemblies for two species of Escallonia (Escalloniales).</title>
        <authorList>
            <person name="Chanderbali A."/>
            <person name="Dervinis C."/>
            <person name="Anghel I."/>
            <person name="Soltis D."/>
            <person name="Soltis P."/>
            <person name="Zapata F."/>
        </authorList>
    </citation>
    <scope>NUCLEOTIDE SEQUENCE</scope>
    <source>
        <strain evidence="2">UCBG64.0493</strain>
        <tissue evidence="2">Leaf</tissue>
    </source>
</reference>
<evidence type="ECO:0000313" key="2">
    <source>
        <dbReference type="EMBL" id="KAK3040290.1"/>
    </source>
</evidence>
<dbReference type="InterPro" id="IPR030382">
    <property type="entry name" value="MeTrfase_TRM5/TYW2"/>
</dbReference>
<feature type="domain" description="SAM-dependent methyltransferase TRM5/TYW2-type" evidence="1">
    <location>
        <begin position="1"/>
        <end position="86"/>
    </location>
</feature>
<gene>
    <name evidence="2" type="ORF">RJ639_028205</name>
</gene>
<dbReference type="Gene3D" id="3.40.50.150">
    <property type="entry name" value="Vaccinia Virus protein VP39"/>
    <property type="match status" value="1"/>
</dbReference>
<dbReference type="PROSITE" id="PS51684">
    <property type="entry name" value="SAM_MT_TRM5_TYW2"/>
    <property type="match status" value="1"/>
</dbReference>
<accession>A0AA89BFE9</accession>
<organism evidence="2 3">
    <name type="scientific">Escallonia herrerae</name>
    <dbReference type="NCBI Taxonomy" id="1293975"/>
    <lineage>
        <taxon>Eukaryota</taxon>
        <taxon>Viridiplantae</taxon>
        <taxon>Streptophyta</taxon>
        <taxon>Embryophyta</taxon>
        <taxon>Tracheophyta</taxon>
        <taxon>Spermatophyta</taxon>
        <taxon>Magnoliopsida</taxon>
        <taxon>eudicotyledons</taxon>
        <taxon>Gunneridae</taxon>
        <taxon>Pentapetalae</taxon>
        <taxon>asterids</taxon>
        <taxon>campanulids</taxon>
        <taxon>Escalloniales</taxon>
        <taxon>Escalloniaceae</taxon>
        <taxon>Escallonia</taxon>
    </lineage>
</organism>
<dbReference type="InterPro" id="IPR029063">
    <property type="entry name" value="SAM-dependent_MTases_sf"/>
</dbReference>
<evidence type="ECO:0000259" key="1">
    <source>
        <dbReference type="PROSITE" id="PS51684"/>
    </source>
</evidence>
<keyword evidence="3" id="KW-1185">Reference proteome</keyword>
<dbReference type="AlphaFoldDB" id="A0AA89BFE9"/>
<sequence>MNGSNTSCLMVADAFRGIFRKIPNDKEITLPTIHVYGFSKGEDPEFDFHERIRIALSEVAFEVKTNRVRLVAPGKWMICASFILPERVAIAKVHAEPLNIVKSL</sequence>
<protein>
    <recommendedName>
        <fullName evidence="1">SAM-dependent methyltransferase TRM5/TYW2-type domain-containing protein</fullName>
    </recommendedName>
</protein>
<proteinExistence type="predicted"/>
<comment type="caution">
    <text evidence="2">The sequence shown here is derived from an EMBL/GenBank/DDBJ whole genome shotgun (WGS) entry which is preliminary data.</text>
</comment>
<dbReference type="EMBL" id="JAVXUP010000057">
    <property type="protein sequence ID" value="KAK3040290.1"/>
    <property type="molecule type" value="Genomic_DNA"/>
</dbReference>
<name>A0AA89BFE9_9ASTE</name>
<dbReference type="Proteomes" id="UP001188597">
    <property type="component" value="Unassembled WGS sequence"/>
</dbReference>
<evidence type="ECO:0000313" key="3">
    <source>
        <dbReference type="Proteomes" id="UP001188597"/>
    </source>
</evidence>